<comment type="caution">
    <text evidence="1">The sequence shown here is derived from an EMBL/GenBank/DDBJ whole genome shotgun (WGS) entry which is preliminary data.</text>
</comment>
<gene>
    <name evidence="1" type="ORF">DGAL_LOCUS2273</name>
</gene>
<dbReference type="EMBL" id="CAKKLH010000031">
    <property type="protein sequence ID" value="CAH0100100.1"/>
    <property type="molecule type" value="Genomic_DNA"/>
</dbReference>
<reference evidence="1" key="1">
    <citation type="submission" date="2021-11" db="EMBL/GenBank/DDBJ databases">
        <authorList>
            <person name="Schell T."/>
        </authorList>
    </citation>
    <scope>NUCLEOTIDE SEQUENCE</scope>
    <source>
        <strain evidence="1">M5</strain>
    </source>
</reference>
<dbReference type="AlphaFoldDB" id="A0A8J2RAE7"/>
<evidence type="ECO:0000313" key="2">
    <source>
        <dbReference type="Proteomes" id="UP000789390"/>
    </source>
</evidence>
<accession>A0A8J2RAE7</accession>
<keyword evidence="2" id="KW-1185">Reference proteome</keyword>
<sequence>MDHKFCFVVSPIKLIIVAGIVSCLLAFSSVLANNASTVNPTQTATSAAETNHLPCLPDSTLNALLVQMLMALQPYFLSNQYQQQRMPFPQHNNNELFAPITETTDQPIIRTTVVTSSVVSTLTQTLSKIISIWFRNERIPTTLYSQATTVMTDFITITSTLNVEPTEWNKRNRREVKDATFLESSLLDDEKDNFYYKTKPLPNEDESVGVQALRIQLMHPRVVEAWNNFLHVLEETQNDARKT</sequence>
<dbReference type="Proteomes" id="UP000789390">
    <property type="component" value="Unassembled WGS sequence"/>
</dbReference>
<dbReference type="OrthoDB" id="6359818at2759"/>
<name>A0A8J2RAE7_9CRUS</name>
<organism evidence="1 2">
    <name type="scientific">Daphnia galeata</name>
    <dbReference type="NCBI Taxonomy" id="27404"/>
    <lineage>
        <taxon>Eukaryota</taxon>
        <taxon>Metazoa</taxon>
        <taxon>Ecdysozoa</taxon>
        <taxon>Arthropoda</taxon>
        <taxon>Crustacea</taxon>
        <taxon>Branchiopoda</taxon>
        <taxon>Diplostraca</taxon>
        <taxon>Cladocera</taxon>
        <taxon>Anomopoda</taxon>
        <taxon>Daphniidae</taxon>
        <taxon>Daphnia</taxon>
    </lineage>
</organism>
<proteinExistence type="predicted"/>
<evidence type="ECO:0000313" key="1">
    <source>
        <dbReference type="EMBL" id="CAH0100100.1"/>
    </source>
</evidence>
<protein>
    <submittedName>
        <fullName evidence="1">Uncharacterized protein</fullName>
    </submittedName>
</protein>